<evidence type="ECO:0000313" key="7">
    <source>
        <dbReference type="EMBL" id="EHK96751.1"/>
    </source>
</evidence>
<keyword evidence="2" id="KW-0285">Flavoprotein</keyword>
<keyword evidence="8" id="KW-1185">Reference proteome</keyword>
<dbReference type="OrthoDB" id="1047367at2759"/>
<protein>
    <submittedName>
        <fullName evidence="7">Putative 3-hydroxybenzoate 6-hydroxylase 1</fullName>
    </submittedName>
</protein>
<evidence type="ECO:0000256" key="5">
    <source>
        <dbReference type="ARBA" id="ARBA00023033"/>
    </source>
</evidence>
<evidence type="ECO:0000256" key="2">
    <source>
        <dbReference type="ARBA" id="ARBA00022630"/>
    </source>
</evidence>
<keyword evidence="4" id="KW-0560">Oxidoreductase</keyword>
<evidence type="ECO:0000259" key="6">
    <source>
        <dbReference type="Pfam" id="PF01494"/>
    </source>
</evidence>
<organism evidence="7 8">
    <name type="scientific">Glarea lozoyensis (strain ATCC 74030 / MF5533)</name>
    <dbReference type="NCBI Taxonomy" id="1104152"/>
    <lineage>
        <taxon>Eukaryota</taxon>
        <taxon>Fungi</taxon>
        <taxon>Dikarya</taxon>
        <taxon>Ascomycota</taxon>
        <taxon>Pezizomycotina</taxon>
        <taxon>Leotiomycetes</taxon>
        <taxon>Helotiales</taxon>
        <taxon>Helotiaceae</taxon>
        <taxon>Glarea</taxon>
    </lineage>
</organism>
<dbReference type="EMBL" id="AGUE01000227">
    <property type="protein sequence ID" value="EHK96751.1"/>
    <property type="molecule type" value="Genomic_DNA"/>
</dbReference>
<dbReference type="Proteomes" id="UP000005446">
    <property type="component" value="Unassembled WGS sequence"/>
</dbReference>
<dbReference type="HOGENOM" id="CLU_1219788_0_0_1"/>
<evidence type="ECO:0000256" key="1">
    <source>
        <dbReference type="ARBA" id="ARBA00007992"/>
    </source>
</evidence>
<dbReference type="InterPro" id="IPR050493">
    <property type="entry name" value="FAD-dep_Monooxygenase_BioMet"/>
</dbReference>
<dbReference type="GO" id="GO:0071949">
    <property type="term" value="F:FAD binding"/>
    <property type="evidence" value="ECO:0007669"/>
    <property type="project" value="InterPro"/>
</dbReference>
<keyword evidence="5" id="KW-0503">Monooxygenase</keyword>
<comment type="caution">
    <text evidence="7">The sequence shown here is derived from an EMBL/GenBank/DDBJ whole genome shotgun (WGS) entry which is preliminary data.</text>
</comment>
<dbReference type="InParanoid" id="H0EXL8"/>
<accession>H0EXL8</accession>
<dbReference type="GO" id="GO:0004497">
    <property type="term" value="F:monooxygenase activity"/>
    <property type="evidence" value="ECO:0007669"/>
    <property type="project" value="UniProtKB-KW"/>
</dbReference>
<comment type="similarity">
    <text evidence="1">Belongs to the paxM FAD-dependent monooxygenase family.</text>
</comment>
<dbReference type="PANTHER" id="PTHR13789">
    <property type="entry name" value="MONOOXYGENASE"/>
    <property type="match status" value="1"/>
</dbReference>
<dbReference type="Pfam" id="PF01494">
    <property type="entry name" value="FAD_binding_3"/>
    <property type="match status" value="1"/>
</dbReference>
<feature type="domain" description="FAD-binding" evidence="6">
    <location>
        <begin position="152"/>
        <end position="218"/>
    </location>
</feature>
<proteinExistence type="inferred from homology"/>
<evidence type="ECO:0000256" key="4">
    <source>
        <dbReference type="ARBA" id="ARBA00023002"/>
    </source>
</evidence>
<dbReference type="AlphaFoldDB" id="H0EXL8"/>
<keyword evidence="3" id="KW-0274">FAD</keyword>
<dbReference type="SUPFAM" id="SSF51905">
    <property type="entry name" value="FAD/NAD(P)-binding domain"/>
    <property type="match status" value="1"/>
</dbReference>
<evidence type="ECO:0000313" key="8">
    <source>
        <dbReference type="Proteomes" id="UP000005446"/>
    </source>
</evidence>
<name>H0EXL8_GLAL7</name>
<evidence type="ECO:0000256" key="3">
    <source>
        <dbReference type="ARBA" id="ARBA00022827"/>
    </source>
</evidence>
<dbReference type="Gene3D" id="3.50.50.60">
    <property type="entry name" value="FAD/NAD(P)-binding domain"/>
    <property type="match status" value="2"/>
</dbReference>
<dbReference type="InterPro" id="IPR002938">
    <property type="entry name" value="FAD-bd"/>
</dbReference>
<dbReference type="PANTHER" id="PTHR13789:SF261">
    <property type="entry name" value="HYDROXYLASE, PUTATIVE (AFU_ORTHOLOGUE AFUA_7G00590)-RELATED"/>
    <property type="match status" value="1"/>
</dbReference>
<reference evidence="7 8" key="1">
    <citation type="journal article" date="2012" name="Eukaryot. Cell">
        <title>Genome sequence of the fungus Glarea lozoyensis: the first genome sequence of a species from the Helotiaceae family.</title>
        <authorList>
            <person name="Youssar L."/>
            <person name="Gruening B.A."/>
            <person name="Erxleben A."/>
            <person name="Guenther S."/>
            <person name="Huettel W."/>
        </authorList>
    </citation>
    <scope>NUCLEOTIDE SEQUENCE [LARGE SCALE GENOMIC DNA]</scope>
    <source>
        <strain evidence="8">ATCC 74030 / MF5533</strain>
    </source>
</reference>
<dbReference type="InterPro" id="IPR036188">
    <property type="entry name" value="FAD/NAD-bd_sf"/>
</dbReference>
<sequence length="227" mass="24496">MPPEDFGAVTVHSVKDYTSKGNVIKKIDMTESSKLWQNPWQLSHRVRLHETLKKTATSPDGIGTPATLHVSSRVAAVDPQSATVTLENGDIIQADLVVGADGLRSVTRKAVVGHSGKLIPSGKAAFRFLIPREAALKFGSIKVWKLIDMENLPTWINGKVGLLGDAAHPFLPHQGQGGGVAIEDAVALAVVFSGDTTPEEVPERLKLYEKKLSDLSSKLIPERIVQI</sequence>
<gene>
    <name evidence="7" type="ORF">M7I_7555</name>
</gene>